<evidence type="ECO:0000313" key="1">
    <source>
        <dbReference type="EMBL" id="CAK5089843.1"/>
    </source>
</evidence>
<dbReference type="EMBL" id="CAVMJV010000079">
    <property type="protein sequence ID" value="CAK5089843.1"/>
    <property type="molecule type" value="Genomic_DNA"/>
</dbReference>
<proteinExistence type="predicted"/>
<gene>
    <name evidence="1" type="ORF">MENTE1834_LOCUS37590</name>
</gene>
<protein>
    <submittedName>
        <fullName evidence="1">Uncharacterized protein</fullName>
    </submittedName>
</protein>
<evidence type="ECO:0000313" key="2">
    <source>
        <dbReference type="Proteomes" id="UP001497535"/>
    </source>
</evidence>
<sequence>MTQYKFKIDGKEYPNNTIITSLPTWKIDQIMVNFITEGVLGGVSGVIRCCVSTRVVTG</sequence>
<accession>A0ACB1AIG4</accession>
<name>A0ACB1AIG4_MELEN</name>
<organism evidence="1 2">
    <name type="scientific">Meloidogyne enterolobii</name>
    <name type="common">Root-knot nematode worm</name>
    <name type="synonym">Meloidogyne mayaguensis</name>
    <dbReference type="NCBI Taxonomy" id="390850"/>
    <lineage>
        <taxon>Eukaryota</taxon>
        <taxon>Metazoa</taxon>
        <taxon>Ecdysozoa</taxon>
        <taxon>Nematoda</taxon>
        <taxon>Chromadorea</taxon>
        <taxon>Rhabditida</taxon>
        <taxon>Tylenchina</taxon>
        <taxon>Tylenchomorpha</taxon>
        <taxon>Tylenchoidea</taxon>
        <taxon>Meloidogynidae</taxon>
        <taxon>Meloidogyninae</taxon>
        <taxon>Meloidogyne</taxon>
    </lineage>
</organism>
<keyword evidence="2" id="KW-1185">Reference proteome</keyword>
<comment type="caution">
    <text evidence="1">The sequence shown here is derived from an EMBL/GenBank/DDBJ whole genome shotgun (WGS) entry which is preliminary data.</text>
</comment>
<reference evidence="1" key="1">
    <citation type="submission" date="2023-11" db="EMBL/GenBank/DDBJ databases">
        <authorList>
            <person name="Poullet M."/>
        </authorList>
    </citation>
    <scope>NUCLEOTIDE SEQUENCE</scope>
    <source>
        <strain evidence="1">E1834</strain>
    </source>
</reference>
<dbReference type="Proteomes" id="UP001497535">
    <property type="component" value="Unassembled WGS sequence"/>
</dbReference>